<feature type="signal peptide" evidence="2">
    <location>
        <begin position="1"/>
        <end position="22"/>
    </location>
</feature>
<gene>
    <name evidence="3" type="ORF">L596_021480</name>
</gene>
<dbReference type="AlphaFoldDB" id="A0A4U5MIW7"/>
<evidence type="ECO:0000256" key="2">
    <source>
        <dbReference type="SAM" id="SignalP"/>
    </source>
</evidence>
<feature type="region of interest" description="Disordered" evidence="1">
    <location>
        <begin position="29"/>
        <end position="52"/>
    </location>
</feature>
<sequence>MMRRHHAALSVFLLSLATMALATKNDLSASAPAGSNHPQPEPTASFSIPTTSTTIFPTAPEQTLSVIILVNGAEIVGPIDFQSLKRTTSELLRLTMPEETHISFINSGPSQWTTLREFSSEKYMASLQRTSSERIMRYETHCCHSFYNHSVHFMK</sequence>
<feature type="compositionally biased region" description="Low complexity" evidence="1">
    <location>
        <begin position="42"/>
        <end position="52"/>
    </location>
</feature>
<reference evidence="3 4" key="2">
    <citation type="journal article" date="2019" name="G3 (Bethesda)">
        <title>Hybrid Assembly of the Genome of the Entomopathogenic Nematode Steinernema carpocapsae Identifies the X-Chromosome.</title>
        <authorList>
            <person name="Serra L."/>
            <person name="Macchietto M."/>
            <person name="Macias-Munoz A."/>
            <person name="McGill C.J."/>
            <person name="Rodriguez I.M."/>
            <person name="Rodriguez B."/>
            <person name="Murad R."/>
            <person name="Mortazavi A."/>
        </authorList>
    </citation>
    <scope>NUCLEOTIDE SEQUENCE [LARGE SCALE GENOMIC DNA]</scope>
    <source>
        <strain evidence="3 4">ALL</strain>
    </source>
</reference>
<name>A0A4U5MIW7_STECR</name>
<reference evidence="3 4" key="1">
    <citation type="journal article" date="2015" name="Genome Biol.">
        <title>Comparative genomics of Steinernema reveals deeply conserved gene regulatory networks.</title>
        <authorList>
            <person name="Dillman A.R."/>
            <person name="Macchietto M."/>
            <person name="Porter C.F."/>
            <person name="Rogers A."/>
            <person name="Williams B."/>
            <person name="Antoshechkin I."/>
            <person name="Lee M.M."/>
            <person name="Goodwin Z."/>
            <person name="Lu X."/>
            <person name="Lewis E.E."/>
            <person name="Goodrich-Blair H."/>
            <person name="Stock S.P."/>
            <person name="Adams B.J."/>
            <person name="Sternberg P.W."/>
            <person name="Mortazavi A."/>
        </authorList>
    </citation>
    <scope>NUCLEOTIDE SEQUENCE [LARGE SCALE GENOMIC DNA]</scope>
    <source>
        <strain evidence="3 4">ALL</strain>
    </source>
</reference>
<evidence type="ECO:0000256" key="1">
    <source>
        <dbReference type="SAM" id="MobiDB-lite"/>
    </source>
</evidence>
<accession>A0A4U5MIW7</accession>
<evidence type="ECO:0000313" key="4">
    <source>
        <dbReference type="Proteomes" id="UP000298663"/>
    </source>
</evidence>
<dbReference type="Proteomes" id="UP000298663">
    <property type="component" value="Unassembled WGS sequence"/>
</dbReference>
<evidence type="ECO:0000313" key="3">
    <source>
        <dbReference type="EMBL" id="TKR69304.1"/>
    </source>
</evidence>
<dbReference type="EMBL" id="AZBU02000007">
    <property type="protein sequence ID" value="TKR69304.1"/>
    <property type="molecule type" value="Genomic_DNA"/>
</dbReference>
<keyword evidence="2" id="KW-0732">Signal</keyword>
<organism evidence="3 4">
    <name type="scientific">Steinernema carpocapsae</name>
    <name type="common">Entomopathogenic nematode</name>
    <dbReference type="NCBI Taxonomy" id="34508"/>
    <lineage>
        <taxon>Eukaryota</taxon>
        <taxon>Metazoa</taxon>
        <taxon>Ecdysozoa</taxon>
        <taxon>Nematoda</taxon>
        <taxon>Chromadorea</taxon>
        <taxon>Rhabditida</taxon>
        <taxon>Tylenchina</taxon>
        <taxon>Panagrolaimomorpha</taxon>
        <taxon>Strongyloidoidea</taxon>
        <taxon>Steinernematidae</taxon>
        <taxon>Steinernema</taxon>
    </lineage>
</organism>
<protein>
    <submittedName>
        <fullName evidence="3">Uncharacterized protein</fullName>
    </submittedName>
</protein>
<comment type="caution">
    <text evidence="3">The sequence shown here is derived from an EMBL/GenBank/DDBJ whole genome shotgun (WGS) entry which is preliminary data.</text>
</comment>
<feature type="chain" id="PRO_5020477156" evidence="2">
    <location>
        <begin position="23"/>
        <end position="155"/>
    </location>
</feature>
<proteinExistence type="predicted"/>
<keyword evidence="4" id="KW-1185">Reference proteome</keyword>